<dbReference type="EMBL" id="ON529858">
    <property type="protein sequence ID" value="UTC29794.1"/>
    <property type="molecule type" value="Genomic_DNA"/>
</dbReference>
<dbReference type="Proteomes" id="UP001057427">
    <property type="component" value="Segment"/>
</dbReference>
<proteinExistence type="predicted"/>
<evidence type="ECO:0000313" key="2">
    <source>
        <dbReference type="Proteomes" id="UP001057427"/>
    </source>
</evidence>
<name>A0A9E7SS05_9CAUD</name>
<protein>
    <submittedName>
        <fullName evidence="1">Uncharacterized protein</fullName>
    </submittedName>
</protein>
<sequence>MAAYLAEHHLGLIAIAILLFGIIAAQVRGSIHSRSIALLKDRNERLLRIMERISGIRPEDV</sequence>
<gene>
    <name evidence="1" type="ORF">BAJUN_01640</name>
</gene>
<keyword evidence="2" id="KW-1185">Reference proteome</keyword>
<evidence type="ECO:0000313" key="1">
    <source>
        <dbReference type="EMBL" id="UTC29794.1"/>
    </source>
</evidence>
<accession>A0A9E7SS05</accession>
<organism evidence="1 2">
    <name type="scientific">Brevundimonas phage vB_BgoS-Bajun</name>
    <dbReference type="NCBI Taxonomy" id="2948594"/>
    <lineage>
        <taxon>Viruses</taxon>
        <taxon>Duplodnaviria</taxon>
        <taxon>Heunggongvirae</taxon>
        <taxon>Uroviricota</taxon>
        <taxon>Caudoviricetes</taxon>
        <taxon>Dolichocephalovirinae</taxon>
    </lineage>
</organism>
<reference evidence="1" key="1">
    <citation type="submission" date="2022-05" db="EMBL/GenBank/DDBJ databases">
        <authorList>
            <person name="Friedrich I."/>
            <person name="Poehlein A."/>
            <person name="Schneider D."/>
            <person name="Hertel R."/>
            <person name="Daniel R."/>
        </authorList>
    </citation>
    <scope>NUCLEOTIDE SEQUENCE</scope>
</reference>